<name>W4LL82_9BACT</name>
<dbReference type="PANTHER" id="PTHR42899:SF1">
    <property type="entry name" value="SPERMATOGENESIS-ASSOCIATED PROTEIN 20"/>
    <property type="match status" value="1"/>
</dbReference>
<keyword evidence="3" id="KW-1185">Reference proteome</keyword>
<dbReference type="PANTHER" id="PTHR42899">
    <property type="entry name" value="SPERMATOGENESIS-ASSOCIATED PROTEIN 20"/>
    <property type="match status" value="1"/>
</dbReference>
<proteinExistence type="predicted"/>
<dbReference type="PATRIC" id="fig|1429439.4.peg.7116"/>
<evidence type="ECO:0000313" key="3">
    <source>
        <dbReference type="Proteomes" id="UP000019140"/>
    </source>
</evidence>
<dbReference type="InterPro" id="IPR036249">
    <property type="entry name" value="Thioredoxin-like_sf"/>
</dbReference>
<dbReference type="InterPro" id="IPR004879">
    <property type="entry name" value="Ssp411-like_TRX"/>
</dbReference>
<evidence type="ECO:0000259" key="1">
    <source>
        <dbReference type="Pfam" id="PF03190"/>
    </source>
</evidence>
<dbReference type="SUPFAM" id="SSF52833">
    <property type="entry name" value="Thioredoxin-like"/>
    <property type="match status" value="1"/>
</dbReference>
<comment type="caution">
    <text evidence="2">The sequence shown here is derived from an EMBL/GenBank/DDBJ whole genome shotgun (WGS) entry which is preliminary data.</text>
</comment>
<dbReference type="Proteomes" id="UP000019140">
    <property type="component" value="Unassembled WGS sequence"/>
</dbReference>
<reference evidence="2 3" key="1">
    <citation type="journal article" date="2014" name="Nature">
        <title>An environmental bacterial taxon with a large and distinct metabolic repertoire.</title>
        <authorList>
            <person name="Wilson M.C."/>
            <person name="Mori T."/>
            <person name="Ruckert C."/>
            <person name="Uria A.R."/>
            <person name="Helf M.J."/>
            <person name="Takada K."/>
            <person name="Gernert C."/>
            <person name="Steffens U.A."/>
            <person name="Heycke N."/>
            <person name="Schmitt S."/>
            <person name="Rinke C."/>
            <person name="Helfrich E.J."/>
            <person name="Brachmann A.O."/>
            <person name="Gurgui C."/>
            <person name="Wakimoto T."/>
            <person name="Kracht M."/>
            <person name="Crusemann M."/>
            <person name="Hentschel U."/>
            <person name="Abe I."/>
            <person name="Matsunaga S."/>
            <person name="Kalinowski J."/>
            <person name="Takeyama H."/>
            <person name="Piel J."/>
        </authorList>
    </citation>
    <scope>NUCLEOTIDE SEQUENCE [LARGE SCALE GENOMIC DNA]</scope>
    <source>
        <strain evidence="3">TSY2</strain>
    </source>
</reference>
<dbReference type="AlphaFoldDB" id="W4LL82"/>
<evidence type="ECO:0000313" key="2">
    <source>
        <dbReference type="EMBL" id="ETW98674.1"/>
    </source>
</evidence>
<accession>W4LL82</accession>
<sequence>MRCEWHGRQAMVGLRLLIVICFLLGWELRWTAAAEPSHTLPSKAELAKLPPDGGEHYNRLVFEQSPYLLQHATNPIDWYPWGEAAFAKAKRENKPIFLSIGYSTCHWCHVMERESFADGSIR</sequence>
<protein>
    <recommendedName>
        <fullName evidence="1">Spermatogenesis-associated protein 20-like TRX domain-containing protein</fullName>
    </recommendedName>
</protein>
<dbReference type="EMBL" id="AZHX01001923">
    <property type="protein sequence ID" value="ETW98674.1"/>
    <property type="molecule type" value="Genomic_DNA"/>
</dbReference>
<organism evidence="2 3">
    <name type="scientific">Candidatus Entotheonella gemina</name>
    <dbReference type="NCBI Taxonomy" id="1429439"/>
    <lineage>
        <taxon>Bacteria</taxon>
        <taxon>Pseudomonadati</taxon>
        <taxon>Nitrospinota/Tectimicrobiota group</taxon>
        <taxon>Candidatus Tectimicrobiota</taxon>
        <taxon>Candidatus Entotheonellia</taxon>
        <taxon>Candidatus Entotheonellales</taxon>
        <taxon>Candidatus Entotheonellaceae</taxon>
        <taxon>Candidatus Entotheonella</taxon>
    </lineage>
</organism>
<feature type="domain" description="Spermatogenesis-associated protein 20-like TRX" evidence="1">
    <location>
        <begin position="58"/>
        <end position="121"/>
    </location>
</feature>
<gene>
    <name evidence="2" type="ORF">ETSY2_42410</name>
</gene>
<dbReference type="HOGENOM" id="CLU_2022504_0_0_7"/>
<dbReference type="Gene3D" id="3.40.30.10">
    <property type="entry name" value="Glutaredoxin"/>
    <property type="match status" value="1"/>
</dbReference>
<dbReference type="Pfam" id="PF03190">
    <property type="entry name" value="Thioredox_DsbH"/>
    <property type="match status" value="1"/>
</dbReference>
<dbReference type="InterPro" id="IPR024705">
    <property type="entry name" value="Ssp411"/>
</dbReference>